<dbReference type="Gene3D" id="1.10.10.60">
    <property type="entry name" value="Homeodomain-like"/>
    <property type="match status" value="2"/>
</dbReference>
<keyword evidence="4" id="KW-0812">Transmembrane</keyword>
<dbReference type="SUPFAM" id="SSF46689">
    <property type="entry name" value="Homeodomain-like"/>
    <property type="match status" value="2"/>
</dbReference>
<dbReference type="EMBL" id="CP130318">
    <property type="protein sequence ID" value="WNQ13964.1"/>
    <property type="molecule type" value="Genomic_DNA"/>
</dbReference>
<keyword evidence="1" id="KW-0805">Transcription regulation</keyword>
<keyword evidence="7" id="KW-1185">Reference proteome</keyword>
<feature type="domain" description="HTH araC/xylS-type" evidence="5">
    <location>
        <begin position="645"/>
        <end position="744"/>
    </location>
</feature>
<keyword evidence="4" id="KW-0472">Membrane</keyword>
<keyword evidence="2" id="KW-0238">DNA-binding</keyword>
<dbReference type="RefSeq" id="WP_315607745.1">
    <property type="nucleotide sequence ID" value="NZ_CP130318.1"/>
</dbReference>
<gene>
    <name evidence="6" type="ORF">MJA45_13380</name>
</gene>
<keyword evidence="3" id="KW-0804">Transcription</keyword>
<accession>A0AA96RK44</accession>
<evidence type="ECO:0000256" key="4">
    <source>
        <dbReference type="SAM" id="Phobius"/>
    </source>
</evidence>
<protein>
    <submittedName>
        <fullName evidence="6">Helix-turn-helix domain-containing protein</fullName>
    </submittedName>
</protein>
<dbReference type="PANTHER" id="PTHR43280:SF2">
    <property type="entry name" value="HTH-TYPE TRANSCRIPTIONAL REGULATOR EXSA"/>
    <property type="match status" value="1"/>
</dbReference>
<dbReference type="Pfam" id="PF12833">
    <property type="entry name" value="HTH_18"/>
    <property type="match status" value="1"/>
</dbReference>
<evidence type="ECO:0000256" key="2">
    <source>
        <dbReference type="ARBA" id="ARBA00023125"/>
    </source>
</evidence>
<dbReference type="Pfam" id="PF17853">
    <property type="entry name" value="GGDEF_2"/>
    <property type="match status" value="1"/>
</dbReference>
<name>A0AA96RK44_9BACL</name>
<evidence type="ECO:0000256" key="3">
    <source>
        <dbReference type="ARBA" id="ARBA00023163"/>
    </source>
</evidence>
<dbReference type="InterPro" id="IPR018060">
    <property type="entry name" value="HTH_AraC"/>
</dbReference>
<dbReference type="PANTHER" id="PTHR43280">
    <property type="entry name" value="ARAC-FAMILY TRANSCRIPTIONAL REGULATOR"/>
    <property type="match status" value="1"/>
</dbReference>
<evidence type="ECO:0000313" key="6">
    <source>
        <dbReference type="EMBL" id="WNQ13964.1"/>
    </source>
</evidence>
<dbReference type="Proteomes" id="UP001305702">
    <property type="component" value="Chromosome"/>
</dbReference>
<evidence type="ECO:0000256" key="1">
    <source>
        <dbReference type="ARBA" id="ARBA00023015"/>
    </source>
</evidence>
<evidence type="ECO:0000259" key="5">
    <source>
        <dbReference type="PROSITE" id="PS01124"/>
    </source>
</evidence>
<dbReference type="InterPro" id="IPR009057">
    <property type="entry name" value="Homeodomain-like_sf"/>
</dbReference>
<dbReference type="InterPro" id="IPR041522">
    <property type="entry name" value="CdaR_GGDEF"/>
</dbReference>
<dbReference type="KEGG" id="paun:MJA45_13380"/>
<keyword evidence="4" id="KW-1133">Transmembrane helix</keyword>
<organism evidence="6 7">
    <name type="scientific">Paenibacillus aurantius</name>
    <dbReference type="NCBI Taxonomy" id="2918900"/>
    <lineage>
        <taxon>Bacteria</taxon>
        <taxon>Bacillati</taxon>
        <taxon>Bacillota</taxon>
        <taxon>Bacilli</taxon>
        <taxon>Bacillales</taxon>
        <taxon>Paenibacillaceae</taxon>
        <taxon>Paenibacillus</taxon>
    </lineage>
</organism>
<sequence length="746" mass="85473">MNRLLLFYPRGKMFFYKLMAGLFLVAVIPTAATVYALHHQFIKSMMDEIGNSNTKLLEQASLNGNMMINEMTYTASALLNDPSVSYFMQTDYTSDAKLFNDLMDKLGTMRSGSRYLSSIYVVFDRFDYVIGTHTTNNAFLLPIQQTTALDETMLHSDYTRFYFYPDEGDRMLYMVRPIQNASYQTVGAIVITVSAAKFKEIFEPIRTSDKDTITILDEKNQTIWCEGNDCSWESLQAVAADPIPGNYRTVKREHQNLVVSRSELSLNKWTLVSLLPAERLTSKISVFGQMSLLIFLLASTVAVMFSFVYGRILYRPLRSLLRRILNNPTVDSAPGGSDEFGIIDQLYHKVLNNKAHLETFLDTNKDLMRNQLLFNVVEGRELNEGAIREKLSLLGGDLPFDYFFAVFIKGFKMEIWDKASYHDSAAGKLSAYMLAEELMEKYALKGLAFEMDSDTVVLLVNSDNQDENRKNHFVKEMKSAMIELVPFPLRIGVGGYVSGWAQIYESCRQARYSLVYHTDVSSDMALPTMQVAFYEKKICYSLANADESGVMQAVDDLISYAKGKSSITWTQNMNMWLQVLSASIKKLEELHVILYQELMQRAVYHELANLESAQDLQSWVKRFYKEIISRLHDLDEKSDTHGKVEMAKTMIGEQYDQELTLESLAGQIGLNPAYFSKLFKDGTGINYVEYVNKLRINKSKELLQRFPHMPLDEVAKKVGYHNTQSFNRFFKKYESCTPGQYRRQLN</sequence>
<feature type="transmembrane region" description="Helical" evidence="4">
    <location>
        <begin position="292"/>
        <end position="314"/>
    </location>
</feature>
<evidence type="ECO:0000313" key="7">
    <source>
        <dbReference type="Proteomes" id="UP001305702"/>
    </source>
</evidence>
<proteinExistence type="predicted"/>
<dbReference type="AlphaFoldDB" id="A0AA96RK44"/>
<dbReference type="PROSITE" id="PS01124">
    <property type="entry name" value="HTH_ARAC_FAMILY_2"/>
    <property type="match status" value="1"/>
</dbReference>
<dbReference type="GO" id="GO:0003700">
    <property type="term" value="F:DNA-binding transcription factor activity"/>
    <property type="evidence" value="ECO:0007669"/>
    <property type="project" value="InterPro"/>
</dbReference>
<dbReference type="SMART" id="SM00342">
    <property type="entry name" value="HTH_ARAC"/>
    <property type="match status" value="1"/>
</dbReference>
<reference evidence="6 7" key="1">
    <citation type="submission" date="2022-02" db="EMBL/GenBank/DDBJ databases">
        <title>Paenibacillus sp. MBLB1776 Whole Genome Shotgun Sequencing.</title>
        <authorList>
            <person name="Hwang C.Y."/>
            <person name="Cho E.-S."/>
            <person name="Seo M.-J."/>
        </authorList>
    </citation>
    <scope>NUCLEOTIDE SEQUENCE [LARGE SCALE GENOMIC DNA]</scope>
    <source>
        <strain evidence="6 7">MBLB1776</strain>
    </source>
</reference>
<dbReference type="GO" id="GO:0043565">
    <property type="term" value="F:sequence-specific DNA binding"/>
    <property type="evidence" value="ECO:0007669"/>
    <property type="project" value="InterPro"/>
</dbReference>